<name>A0ABR1QLK4_9PEZI</name>
<keyword evidence="5" id="KW-0408">Iron</keyword>
<evidence type="ECO:0000256" key="4">
    <source>
        <dbReference type="ARBA" id="ARBA00022723"/>
    </source>
</evidence>
<evidence type="ECO:0000313" key="7">
    <source>
        <dbReference type="Proteomes" id="UP001391051"/>
    </source>
</evidence>
<dbReference type="SUPFAM" id="SSF48264">
    <property type="entry name" value="Cytochrome P450"/>
    <property type="match status" value="1"/>
</dbReference>
<gene>
    <name evidence="6" type="ORF">PG986_003921</name>
</gene>
<keyword evidence="7" id="KW-1185">Reference proteome</keyword>
<comment type="caution">
    <text evidence="6">The sequence shown here is derived from an EMBL/GenBank/DDBJ whole genome shotgun (WGS) entry which is preliminary data.</text>
</comment>
<proteinExistence type="inferred from homology"/>
<keyword evidence="3" id="KW-0349">Heme</keyword>
<dbReference type="InterPro" id="IPR001128">
    <property type="entry name" value="Cyt_P450"/>
</dbReference>
<dbReference type="PRINTS" id="PR00463">
    <property type="entry name" value="EP450I"/>
</dbReference>
<evidence type="ECO:0000256" key="2">
    <source>
        <dbReference type="ARBA" id="ARBA00010617"/>
    </source>
</evidence>
<dbReference type="Gene3D" id="1.10.630.10">
    <property type="entry name" value="Cytochrome P450"/>
    <property type="match status" value="1"/>
</dbReference>
<keyword evidence="4" id="KW-0479">Metal-binding</keyword>
<accession>A0ABR1QLK4</accession>
<dbReference type="GeneID" id="92073205"/>
<dbReference type="PANTHER" id="PTHR24305">
    <property type="entry name" value="CYTOCHROME P450"/>
    <property type="match status" value="1"/>
</dbReference>
<evidence type="ECO:0000256" key="3">
    <source>
        <dbReference type="ARBA" id="ARBA00022617"/>
    </source>
</evidence>
<dbReference type="Proteomes" id="UP001391051">
    <property type="component" value="Unassembled WGS sequence"/>
</dbReference>
<dbReference type="PANTHER" id="PTHR24305:SF232">
    <property type="entry name" value="P450, PUTATIVE (EUROFUNG)-RELATED"/>
    <property type="match status" value="1"/>
</dbReference>
<evidence type="ECO:0000256" key="1">
    <source>
        <dbReference type="ARBA" id="ARBA00001971"/>
    </source>
</evidence>
<sequence length="503" mass="56468">MESSNFRPENWQAYLVILLLTLVVRLVLNARHRSPLANVPGPYFASVSRLCHAYHIFRGDNNTWTRALHERYGHFVRLAPNEVSVSHPDGPALILQAPLRKADWYRVFALPDYRYVNTPSLLDPKAKAVRARLFAPAFQLSNLLRAEPHFDAVIACLLDRLDEHAASGQPMDLNRYLSFAALDVAGEALFSRPLGFLAAGRDLGGHLAQSAALNRYAAVAGHFWPLHVLLVANPAVTWTGLLAGGHVLRTVRAALRRRWGDGGGDDKGDARFDVLAHWMRAQRENPDALSQRDVEAQVIITMSAASDTVSCAIQSFVYHMIANPPSWARARREIEAERARGFCQDRVVSYHDSQRLPYLRACVNEAVRVFGPSPMGLARMAPKGGLSIGDRHFPEGTTLSINPNVMQLSKECWGPDAGEWNPDRWFAEDISSKMKYWIAFGLGGNKCPGENLAQMELFKIAATLVRDYSFRQVDPENRWQWKAYITRVPHSWPVYVEKQSGHF</sequence>
<dbReference type="PRINTS" id="PR00385">
    <property type="entry name" value="P450"/>
</dbReference>
<comment type="cofactor">
    <cofactor evidence="1">
        <name>heme</name>
        <dbReference type="ChEBI" id="CHEBI:30413"/>
    </cofactor>
</comment>
<evidence type="ECO:0000256" key="5">
    <source>
        <dbReference type="ARBA" id="ARBA00023004"/>
    </source>
</evidence>
<dbReference type="RefSeq" id="XP_066702770.1">
    <property type="nucleotide sequence ID" value="XM_066840143.1"/>
</dbReference>
<dbReference type="InterPro" id="IPR036396">
    <property type="entry name" value="Cyt_P450_sf"/>
</dbReference>
<evidence type="ECO:0000313" key="6">
    <source>
        <dbReference type="EMBL" id="KAK7959067.1"/>
    </source>
</evidence>
<protein>
    <recommendedName>
        <fullName evidence="8">Cytochrome P450</fullName>
    </recommendedName>
</protein>
<evidence type="ECO:0008006" key="8">
    <source>
        <dbReference type="Google" id="ProtNLM"/>
    </source>
</evidence>
<dbReference type="InterPro" id="IPR050121">
    <property type="entry name" value="Cytochrome_P450_monoxygenase"/>
</dbReference>
<dbReference type="InterPro" id="IPR002401">
    <property type="entry name" value="Cyt_P450_E_grp-I"/>
</dbReference>
<organism evidence="6 7">
    <name type="scientific">Apiospora aurea</name>
    <dbReference type="NCBI Taxonomy" id="335848"/>
    <lineage>
        <taxon>Eukaryota</taxon>
        <taxon>Fungi</taxon>
        <taxon>Dikarya</taxon>
        <taxon>Ascomycota</taxon>
        <taxon>Pezizomycotina</taxon>
        <taxon>Sordariomycetes</taxon>
        <taxon>Xylariomycetidae</taxon>
        <taxon>Amphisphaeriales</taxon>
        <taxon>Apiosporaceae</taxon>
        <taxon>Apiospora</taxon>
    </lineage>
</organism>
<reference evidence="6 7" key="1">
    <citation type="submission" date="2023-01" db="EMBL/GenBank/DDBJ databases">
        <title>Analysis of 21 Apiospora genomes using comparative genomics revels a genus with tremendous synthesis potential of carbohydrate active enzymes and secondary metabolites.</title>
        <authorList>
            <person name="Sorensen T."/>
        </authorList>
    </citation>
    <scope>NUCLEOTIDE SEQUENCE [LARGE SCALE GENOMIC DNA]</scope>
    <source>
        <strain evidence="6 7">CBS 24483</strain>
    </source>
</reference>
<dbReference type="EMBL" id="JAQQWE010000003">
    <property type="protein sequence ID" value="KAK7959067.1"/>
    <property type="molecule type" value="Genomic_DNA"/>
</dbReference>
<comment type="similarity">
    <text evidence="2">Belongs to the cytochrome P450 family.</text>
</comment>
<dbReference type="Pfam" id="PF00067">
    <property type="entry name" value="p450"/>
    <property type="match status" value="1"/>
</dbReference>